<dbReference type="Proteomes" id="UP000436088">
    <property type="component" value="Unassembled WGS sequence"/>
</dbReference>
<protein>
    <submittedName>
        <fullName evidence="1">Leucine-rich repeat protein kinase family protein</fullName>
    </submittedName>
</protein>
<dbReference type="PANTHER" id="PTHR37379:SF1">
    <property type="entry name" value="OS01G0220500 PROTEIN"/>
    <property type="match status" value="1"/>
</dbReference>
<dbReference type="PANTHER" id="PTHR37379">
    <property type="entry name" value="OS01G0220500 PROTEIN"/>
    <property type="match status" value="1"/>
</dbReference>
<keyword evidence="1" id="KW-0418">Kinase</keyword>
<evidence type="ECO:0000313" key="2">
    <source>
        <dbReference type="Proteomes" id="UP000436088"/>
    </source>
</evidence>
<proteinExistence type="predicted"/>
<keyword evidence="2" id="KW-1185">Reference proteome</keyword>
<keyword evidence="1" id="KW-0808">Transferase</keyword>
<dbReference type="GO" id="GO:0016301">
    <property type="term" value="F:kinase activity"/>
    <property type="evidence" value="ECO:0007669"/>
    <property type="project" value="UniProtKB-KW"/>
</dbReference>
<accession>A0A6A2ZRF1</accession>
<evidence type="ECO:0000313" key="1">
    <source>
        <dbReference type="EMBL" id="KAE8693879.1"/>
    </source>
</evidence>
<organism evidence="1 2">
    <name type="scientific">Hibiscus syriacus</name>
    <name type="common">Rose of Sharon</name>
    <dbReference type="NCBI Taxonomy" id="106335"/>
    <lineage>
        <taxon>Eukaryota</taxon>
        <taxon>Viridiplantae</taxon>
        <taxon>Streptophyta</taxon>
        <taxon>Embryophyta</taxon>
        <taxon>Tracheophyta</taxon>
        <taxon>Spermatophyta</taxon>
        <taxon>Magnoliopsida</taxon>
        <taxon>eudicotyledons</taxon>
        <taxon>Gunneridae</taxon>
        <taxon>Pentapetalae</taxon>
        <taxon>rosids</taxon>
        <taxon>malvids</taxon>
        <taxon>Malvales</taxon>
        <taxon>Malvaceae</taxon>
        <taxon>Malvoideae</taxon>
        <taxon>Hibiscus</taxon>
    </lineage>
</organism>
<name>A0A6A2ZRF1_HIBSY</name>
<dbReference type="EMBL" id="VEPZ02001112">
    <property type="protein sequence ID" value="KAE8693879.1"/>
    <property type="molecule type" value="Genomic_DNA"/>
</dbReference>
<dbReference type="AlphaFoldDB" id="A0A6A2ZRF1"/>
<gene>
    <name evidence="1" type="ORF">F3Y22_tig00110788pilonHSYRG00023</name>
</gene>
<reference evidence="1" key="1">
    <citation type="submission" date="2019-09" db="EMBL/GenBank/DDBJ databases">
        <title>Draft genome information of white flower Hibiscus syriacus.</title>
        <authorList>
            <person name="Kim Y.-M."/>
        </authorList>
    </citation>
    <scope>NUCLEOTIDE SEQUENCE [LARGE SCALE GENOMIC DNA]</scope>
    <source>
        <strain evidence="1">YM2019G1</strain>
    </source>
</reference>
<sequence>MINTDFTARLSDYSFIQLLSHQDRVGTDNRRNLSQESDIFCFGLVLLDLLAGVTNPDDIVLINCAKESIIQGKTVFSEFDVHVGDRMQALMVLEIALSWAYELDLFLGKKHDKLLASTLQAGTYNRALSLVVVDGFAVEITDA</sequence>
<comment type="caution">
    <text evidence="1">The sequence shown here is derived from an EMBL/GenBank/DDBJ whole genome shotgun (WGS) entry which is preliminary data.</text>
</comment>